<dbReference type="Gene3D" id="2.60.40.2380">
    <property type="match status" value="1"/>
</dbReference>
<feature type="domain" description="GGDEF" evidence="7">
    <location>
        <begin position="483"/>
        <end position="617"/>
    </location>
</feature>
<dbReference type="PATRIC" id="fig|1305731.5.peg.3161"/>
<evidence type="ECO:0000256" key="5">
    <source>
        <dbReference type="SAM" id="Phobius"/>
    </source>
</evidence>
<feature type="transmembrane region" description="Helical" evidence="5">
    <location>
        <begin position="323"/>
        <end position="345"/>
    </location>
</feature>
<comment type="catalytic activity">
    <reaction evidence="3">
        <text>2 GTP = 3',3'-c-di-GMP + 2 diphosphate</text>
        <dbReference type="Rhea" id="RHEA:24898"/>
        <dbReference type="ChEBI" id="CHEBI:33019"/>
        <dbReference type="ChEBI" id="CHEBI:37565"/>
        <dbReference type="ChEBI" id="CHEBI:58805"/>
        <dbReference type="EC" id="2.7.7.65"/>
    </reaction>
</comment>
<dbReference type="PANTHER" id="PTHR45138">
    <property type="entry name" value="REGULATORY COMPONENTS OF SENSORY TRANSDUCTION SYSTEM"/>
    <property type="match status" value="1"/>
</dbReference>
<dbReference type="InterPro" id="IPR011622">
    <property type="entry name" value="7TMR_DISM_rcpt_extracell_dom2"/>
</dbReference>
<dbReference type="CDD" id="cd01949">
    <property type="entry name" value="GGDEF"/>
    <property type="match status" value="1"/>
</dbReference>
<feature type="transmembrane region" description="Helical" evidence="5">
    <location>
        <begin position="237"/>
        <end position="257"/>
    </location>
</feature>
<dbReference type="FunFam" id="3.30.70.270:FF:000001">
    <property type="entry name" value="Diguanylate cyclase domain protein"/>
    <property type="match status" value="1"/>
</dbReference>
<dbReference type="InterPro" id="IPR043128">
    <property type="entry name" value="Rev_trsase/Diguanyl_cyclase"/>
</dbReference>
<keyword evidence="5" id="KW-0472">Membrane</keyword>
<evidence type="ECO:0000313" key="9">
    <source>
        <dbReference type="Proteomes" id="UP000050416"/>
    </source>
</evidence>
<keyword evidence="4" id="KW-0175">Coiled coil</keyword>
<dbReference type="EC" id="2.7.7.65" evidence="2"/>
<dbReference type="OrthoDB" id="5289013at2"/>
<feature type="transmembrane region" description="Helical" evidence="5">
    <location>
        <begin position="298"/>
        <end position="317"/>
    </location>
</feature>
<evidence type="ECO:0000256" key="4">
    <source>
        <dbReference type="SAM" id="Coils"/>
    </source>
</evidence>
<accession>A0A0P7YL88</accession>
<protein>
    <recommendedName>
        <fullName evidence="2">diguanylate cyclase</fullName>
        <ecNumber evidence="2">2.7.7.65</ecNumber>
    </recommendedName>
</protein>
<dbReference type="PROSITE" id="PS50887">
    <property type="entry name" value="GGDEF"/>
    <property type="match status" value="1"/>
</dbReference>
<feature type="transmembrane region" description="Helical" evidence="5">
    <location>
        <begin position="269"/>
        <end position="291"/>
    </location>
</feature>
<evidence type="ECO:0000256" key="2">
    <source>
        <dbReference type="ARBA" id="ARBA00012528"/>
    </source>
</evidence>
<dbReference type="Pfam" id="PF07695">
    <property type="entry name" value="7TMR-DISM_7TM"/>
    <property type="match status" value="1"/>
</dbReference>
<gene>
    <name evidence="8" type="ORF">HLUCCX14_01845</name>
</gene>
<dbReference type="InterPro" id="IPR011623">
    <property type="entry name" value="7TMR_DISM_rcpt_extracell_dom1"/>
</dbReference>
<dbReference type="GO" id="GO:0043709">
    <property type="term" value="P:cell adhesion involved in single-species biofilm formation"/>
    <property type="evidence" value="ECO:0007669"/>
    <property type="project" value="TreeGrafter"/>
</dbReference>
<feature type="chain" id="PRO_5006146412" description="diguanylate cyclase" evidence="6">
    <location>
        <begin position="23"/>
        <end position="630"/>
    </location>
</feature>
<keyword evidence="5" id="KW-1133">Transmembrane helix</keyword>
<dbReference type="SUPFAM" id="SSF55073">
    <property type="entry name" value="Nucleotide cyclase"/>
    <property type="match status" value="1"/>
</dbReference>
<comment type="caution">
    <text evidence="8">The sequence shown here is derived from an EMBL/GenBank/DDBJ whole genome shotgun (WGS) entry which is preliminary data.</text>
</comment>
<dbReference type="GO" id="GO:0005886">
    <property type="term" value="C:plasma membrane"/>
    <property type="evidence" value="ECO:0007669"/>
    <property type="project" value="TreeGrafter"/>
</dbReference>
<dbReference type="STRING" id="1305731.GCA_000934705_01502"/>
<dbReference type="Pfam" id="PF07696">
    <property type="entry name" value="7TMR-DISMED2"/>
    <property type="match status" value="1"/>
</dbReference>
<evidence type="ECO:0000256" key="3">
    <source>
        <dbReference type="ARBA" id="ARBA00034247"/>
    </source>
</evidence>
<dbReference type="InterPro" id="IPR029787">
    <property type="entry name" value="Nucleotide_cyclase"/>
</dbReference>
<reference evidence="8 9" key="1">
    <citation type="submission" date="2015-09" db="EMBL/GenBank/DDBJ databases">
        <title>Identification and resolution of microdiversity through metagenomic sequencing of parallel consortia.</title>
        <authorList>
            <person name="Nelson W.C."/>
            <person name="Romine M.F."/>
            <person name="Lindemann S.R."/>
        </authorList>
    </citation>
    <scope>NUCLEOTIDE SEQUENCE [LARGE SCALE GENOMIC DNA]</scope>
    <source>
        <strain evidence="8">HL-55</strain>
    </source>
</reference>
<proteinExistence type="predicted"/>
<feature type="transmembrane region" description="Helical" evidence="5">
    <location>
        <begin position="352"/>
        <end position="373"/>
    </location>
</feature>
<sequence>MTLRSFALLLLGLLAVAGTAPAHSSVSEPCPALDAASAGARHAITHHLCFYAARPGEPAHQAAAPAELQTNLSWQPANGHDLVFSHTDSVYWVQLRLRNGSDRQNLWYLKLNYPLLDEITFWQETVHPGENGGTTEAEPTLVTGDLYPFATRGIDYRYFLLPVTLEALENRIITIRVQSSGALNVPLALMTPGEVIAESNHLTLIHGLFYGALLILAVFNLLLFFSSGTRYYFYNALYISSMAMFLFAMGGFANQYFWPESTDLANLSIPLTLAFCALTMALFGWSFLEVVSRSVPEAILRGLAWSAAGFMVLTFLLPYSKAILLNTALALTVIISLSVIAAVRWRQGYQPAGWYISAWIITVVGALAYAAAAFGYLGDYLAREVMMQAAIGGQVVLLNYAMVQRWRLLNQKLLDVEHQARTELELKVHQRTAQLRNTMRELEQANQKLASLTVNDALTGLHNRRHMDNLMPELCREARRTGHPLSLALVDADHFKRINDTWGHDFGDQCLRHIAACINKQVKRPRDEAIRFGGEEFALLLPGTDSAGAAQLCQNILDAIRTSEITTPNHDIIRLTVSAGIAQMNPEELPDDLFRRADKALYRSKAAGRDIVTLSEPGAQEEATSTLSRN</sequence>
<keyword evidence="5" id="KW-0812">Transmembrane</keyword>
<evidence type="ECO:0000313" key="8">
    <source>
        <dbReference type="EMBL" id="KPQ30320.1"/>
    </source>
</evidence>
<comment type="cofactor">
    <cofactor evidence="1">
        <name>Mg(2+)</name>
        <dbReference type="ChEBI" id="CHEBI:18420"/>
    </cofactor>
</comment>
<dbReference type="SMART" id="SM00267">
    <property type="entry name" value="GGDEF"/>
    <property type="match status" value="1"/>
</dbReference>
<name>A0A0P7YL88_9GAMM</name>
<dbReference type="Proteomes" id="UP000050416">
    <property type="component" value="Unassembled WGS sequence"/>
</dbReference>
<evidence type="ECO:0000259" key="7">
    <source>
        <dbReference type="PROSITE" id="PS50887"/>
    </source>
</evidence>
<evidence type="ECO:0000256" key="6">
    <source>
        <dbReference type="SAM" id="SignalP"/>
    </source>
</evidence>
<feature type="signal peptide" evidence="6">
    <location>
        <begin position="1"/>
        <end position="22"/>
    </location>
</feature>
<keyword evidence="6" id="KW-0732">Signal</keyword>
<organism evidence="8 9">
    <name type="scientific">Marinobacter excellens HL-55</name>
    <dbReference type="NCBI Taxonomy" id="1305731"/>
    <lineage>
        <taxon>Bacteria</taxon>
        <taxon>Pseudomonadati</taxon>
        <taxon>Pseudomonadota</taxon>
        <taxon>Gammaproteobacteria</taxon>
        <taxon>Pseudomonadales</taxon>
        <taxon>Marinobacteraceae</taxon>
        <taxon>Marinobacter</taxon>
    </lineage>
</organism>
<dbReference type="NCBIfam" id="TIGR00254">
    <property type="entry name" value="GGDEF"/>
    <property type="match status" value="1"/>
</dbReference>
<dbReference type="PANTHER" id="PTHR45138:SF9">
    <property type="entry name" value="DIGUANYLATE CYCLASE DGCM-RELATED"/>
    <property type="match status" value="1"/>
</dbReference>
<dbReference type="AlphaFoldDB" id="A0A0P7YL88"/>
<dbReference type="InterPro" id="IPR050469">
    <property type="entry name" value="Diguanylate_Cyclase"/>
</dbReference>
<feature type="transmembrane region" description="Helical" evidence="5">
    <location>
        <begin position="385"/>
        <end position="403"/>
    </location>
</feature>
<dbReference type="GO" id="GO:0052621">
    <property type="term" value="F:diguanylate cyclase activity"/>
    <property type="evidence" value="ECO:0007669"/>
    <property type="project" value="UniProtKB-EC"/>
</dbReference>
<dbReference type="Gene3D" id="3.30.70.270">
    <property type="match status" value="1"/>
</dbReference>
<evidence type="ECO:0000256" key="1">
    <source>
        <dbReference type="ARBA" id="ARBA00001946"/>
    </source>
</evidence>
<feature type="coiled-coil region" evidence="4">
    <location>
        <begin position="428"/>
        <end position="455"/>
    </location>
</feature>
<feature type="transmembrane region" description="Helical" evidence="5">
    <location>
        <begin position="204"/>
        <end position="225"/>
    </location>
</feature>
<dbReference type="GO" id="GO:1902201">
    <property type="term" value="P:negative regulation of bacterial-type flagellum-dependent cell motility"/>
    <property type="evidence" value="ECO:0007669"/>
    <property type="project" value="TreeGrafter"/>
</dbReference>
<dbReference type="InterPro" id="IPR000160">
    <property type="entry name" value="GGDEF_dom"/>
</dbReference>
<dbReference type="EMBL" id="LJZQ01000002">
    <property type="protein sequence ID" value="KPQ30320.1"/>
    <property type="molecule type" value="Genomic_DNA"/>
</dbReference>
<dbReference type="Pfam" id="PF00990">
    <property type="entry name" value="GGDEF"/>
    <property type="match status" value="1"/>
</dbReference>